<sequence>MRASYKYPYLSIFIISYYFLEHEGYYYKLKKYFSSSETTSASYIIRFNDENFSSLAKAPGRKALVYFYDNPDESQILTLQKIARGYKEKLRSPIIFADVKCEKGLSVCDNVSRPCLAFFHEGNMIRRTNEQISKKTVKKILKADPSSGNK</sequence>
<comment type="caution">
    <text evidence="1">The sequence shown here is derived from an EMBL/GenBank/DDBJ whole genome shotgun (WGS) entry which is preliminary data.</text>
</comment>
<dbReference type="OrthoDB" id="10531797at2759"/>
<dbReference type="SUPFAM" id="SSF52833">
    <property type="entry name" value="Thioredoxin-like"/>
    <property type="match status" value="1"/>
</dbReference>
<organism evidence="1 2">
    <name type="scientific">Stentor coeruleus</name>
    <dbReference type="NCBI Taxonomy" id="5963"/>
    <lineage>
        <taxon>Eukaryota</taxon>
        <taxon>Sar</taxon>
        <taxon>Alveolata</taxon>
        <taxon>Ciliophora</taxon>
        <taxon>Postciliodesmatophora</taxon>
        <taxon>Heterotrichea</taxon>
        <taxon>Heterotrichida</taxon>
        <taxon>Stentoridae</taxon>
        <taxon>Stentor</taxon>
    </lineage>
</organism>
<dbReference type="EMBL" id="MPUH01000350">
    <property type="protein sequence ID" value="OMJ82182.1"/>
    <property type="molecule type" value="Genomic_DNA"/>
</dbReference>
<dbReference type="Proteomes" id="UP000187209">
    <property type="component" value="Unassembled WGS sequence"/>
</dbReference>
<evidence type="ECO:0000313" key="1">
    <source>
        <dbReference type="EMBL" id="OMJ82182.1"/>
    </source>
</evidence>
<protein>
    <recommendedName>
        <fullName evidence="3">Thioredoxin domain-containing protein</fullName>
    </recommendedName>
</protein>
<dbReference type="AlphaFoldDB" id="A0A1R2BZG6"/>
<accession>A0A1R2BZG6</accession>
<gene>
    <name evidence="1" type="ORF">SteCoe_17201</name>
</gene>
<keyword evidence="2" id="KW-1185">Reference proteome</keyword>
<dbReference type="InterPro" id="IPR036249">
    <property type="entry name" value="Thioredoxin-like_sf"/>
</dbReference>
<evidence type="ECO:0008006" key="3">
    <source>
        <dbReference type="Google" id="ProtNLM"/>
    </source>
</evidence>
<evidence type="ECO:0000313" key="2">
    <source>
        <dbReference type="Proteomes" id="UP000187209"/>
    </source>
</evidence>
<proteinExistence type="predicted"/>
<dbReference type="Gene3D" id="3.40.30.10">
    <property type="entry name" value="Glutaredoxin"/>
    <property type="match status" value="1"/>
</dbReference>
<name>A0A1R2BZG6_9CILI</name>
<reference evidence="1 2" key="1">
    <citation type="submission" date="2016-11" db="EMBL/GenBank/DDBJ databases">
        <title>The macronuclear genome of Stentor coeruleus: a giant cell with tiny introns.</title>
        <authorList>
            <person name="Slabodnick M."/>
            <person name="Ruby J.G."/>
            <person name="Reiff S.B."/>
            <person name="Swart E.C."/>
            <person name="Gosai S."/>
            <person name="Prabakaran S."/>
            <person name="Witkowska E."/>
            <person name="Larue G.E."/>
            <person name="Fisher S."/>
            <person name="Freeman R.M."/>
            <person name="Gunawardena J."/>
            <person name="Chu W."/>
            <person name="Stover N.A."/>
            <person name="Gregory B.D."/>
            <person name="Nowacki M."/>
            <person name="Derisi J."/>
            <person name="Roy S.W."/>
            <person name="Marshall W.F."/>
            <person name="Sood P."/>
        </authorList>
    </citation>
    <scope>NUCLEOTIDE SEQUENCE [LARGE SCALE GENOMIC DNA]</scope>
    <source>
        <strain evidence="1">WM001</strain>
    </source>
</reference>